<dbReference type="GO" id="GO:0005886">
    <property type="term" value="C:plasma membrane"/>
    <property type="evidence" value="ECO:0007669"/>
    <property type="project" value="UniProtKB-SubCell"/>
</dbReference>
<dbReference type="PANTHER" id="PTHR30572">
    <property type="entry name" value="MEMBRANE COMPONENT OF TRANSPORTER-RELATED"/>
    <property type="match status" value="1"/>
</dbReference>
<evidence type="ECO:0000256" key="5">
    <source>
        <dbReference type="ARBA" id="ARBA00023136"/>
    </source>
</evidence>
<evidence type="ECO:0000313" key="11">
    <source>
        <dbReference type="Proteomes" id="UP000501179"/>
    </source>
</evidence>
<feature type="transmembrane region" description="Helical" evidence="8">
    <location>
        <begin position="555"/>
        <end position="574"/>
    </location>
</feature>
<evidence type="ECO:0000256" key="7">
    <source>
        <dbReference type="SAM" id="MobiDB-lite"/>
    </source>
</evidence>
<evidence type="ECO:0000256" key="4">
    <source>
        <dbReference type="ARBA" id="ARBA00022989"/>
    </source>
</evidence>
<dbReference type="InterPro" id="IPR003838">
    <property type="entry name" value="ABC3_permease_C"/>
</dbReference>
<comment type="similarity">
    <text evidence="6">Belongs to the ABC-4 integral membrane protein family.</text>
</comment>
<feature type="transmembrane region" description="Helical" evidence="8">
    <location>
        <begin position="424"/>
        <end position="443"/>
    </location>
</feature>
<comment type="subcellular location">
    <subcellularLocation>
        <location evidence="1">Cell membrane</location>
        <topology evidence="1">Multi-pass membrane protein</topology>
    </subcellularLocation>
</comment>
<protein>
    <submittedName>
        <fullName evidence="10">ABC transporter permease</fullName>
    </submittedName>
</protein>
<keyword evidence="4 8" id="KW-1133">Transmembrane helix</keyword>
<evidence type="ECO:0000256" key="8">
    <source>
        <dbReference type="SAM" id="Phobius"/>
    </source>
</evidence>
<evidence type="ECO:0000256" key="2">
    <source>
        <dbReference type="ARBA" id="ARBA00022475"/>
    </source>
</evidence>
<evidence type="ECO:0000256" key="3">
    <source>
        <dbReference type="ARBA" id="ARBA00022692"/>
    </source>
</evidence>
<dbReference type="PANTHER" id="PTHR30572:SF4">
    <property type="entry name" value="ABC TRANSPORTER PERMEASE YTRF"/>
    <property type="match status" value="1"/>
</dbReference>
<feature type="transmembrane region" description="Helical" evidence="8">
    <location>
        <begin position="903"/>
        <end position="922"/>
    </location>
</feature>
<keyword evidence="3 8" id="KW-0812">Transmembrane</keyword>
<dbReference type="EMBL" id="CP050177">
    <property type="protein sequence ID" value="QIQ06141.1"/>
    <property type="molecule type" value="Genomic_DNA"/>
</dbReference>
<accession>A0A6G9H7F0</accession>
<dbReference type="RefSeq" id="WP_167034929.1">
    <property type="nucleotide sequence ID" value="NZ_CP050177.1"/>
</dbReference>
<dbReference type="Pfam" id="PF02687">
    <property type="entry name" value="FtsX"/>
    <property type="match status" value="1"/>
</dbReference>
<proteinExistence type="inferred from homology"/>
<feature type="transmembrane region" description="Helical" evidence="8">
    <location>
        <begin position="37"/>
        <end position="54"/>
    </location>
</feature>
<feature type="region of interest" description="Disordered" evidence="7">
    <location>
        <begin position="1"/>
        <end position="23"/>
    </location>
</feature>
<reference evidence="10 11" key="1">
    <citation type="submission" date="2020-03" db="EMBL/GenBank/DDBJ databases">
        <title>A novel species.</title>
        <authorList>
            <person name="Gao J."/>
        </authorList>
    </citation>
    <scope>NUCLEOTIDE SEQUENCE [LARGE SCALE GENOMIC DNA]</scope>
    <source>
        <strain evidence="10 11">QMT-12</strain>
    </source>
</reference>
<feature type="domain" description="ABC3 transporter permease C-terminal" evidence="9">
    <location>
        <begin position="808"/>
        <end position="930"/>
    </location>
</feature>
<dbReference type="KEGG" id="slia:HA039_30930"/>
<gene>
    <name evidence="10" type="ORF">HA039_30930</name>
</gene>
<evidence type="ECO:0000256" key="1">
    <source>
        <dbReference type="ARBA" id="ARBA00004651"/>
    </source>
</evidence>
<dbReference type="AlphaFoldDB" id="A0A6G9H7F0"/>
<organism evidence="10 11">
    <name type="scientific">Streptomyces liangshanensis</name>
    <dbReference type="NCBI Taxonomy" id="2717324"/>
    <lineage>
        <taxon>Bacteria</taxon>
        <taxon>Bacillati</taxon>
        <taxon>Actinomycetota</taxon>
        <taxon>Actinomycetes</taxon>
        <taxon>Kitasatosporales</taxon>
        <taxon>Streptomycetaceae</taxon>
        <taxon>Streptomyces</taxon>
    </lineage>
</organism>
<keyword evidence="5 8" id="KW-0472">Membrane</keyword>
<dbReference type="GO" id="GO:0022857">
    <property type="term" value="F:transmembrane transporter activity"/>
    <property type="evidence" value="ECO:0007669"/>
    <property type="project" value="TreeGrafter"/>
</dbReference>
<evidence type="ECO:0000259" key="9">
    <source>
        <dbReference type="Pfam" id="PF02687"/>
    </source>
</evidence>
<feature type="transmembrane region" description="Helical" evidence="8">
    <location>
        <begin position="500"/>
        <end position="520"/>
    </location>
</feature>
<feature type="compositionally biased region" description="Basic and acidic residues" evidence="7">
    <location>
        <begin position="1"/>
        <end position="20"/>
    </location>
</feature>
<keyword evidence="11" id="KW-1185">Reference proteome</keyword>
<feature type="transmembrane region" description="Helical" evidence="8">
    <location>
        <begin position="794"/>
        <end position="816"/>
    </location>
</feature>
<evidence type="ECO:0000256" key="6">
    <source>
        <dbReference type="ARBA" id="ARBA00038076"/>
    </source>
</evidence>
<keyword evidence="2" id="KW-1003">Cell membrane</keyword>
<name>A0A6G9H7F0_9ACTN</name>
<feature type="transmembrane region" description="Helical" evidence="8">
    <location>
        <begin position="343"/>
        <end position="370"/>
    </location>
</feature>
<feature type="transmembrane region" description="Helical" evidence="8">
    <location>
        <begin position="847"/>
        <end position="870"/>
    </location>
</feature>
<feature type="transmembrane region" description="Helical" evidence="8">
    <location>
        <begin position="471"/>
        <end position="488"/>
    </location>
</feature>
<feature type="transmembrane region" description="Helical" evidence="8">
    <location>
        <begin position="391"/>
        <end position="418"/>
    </location>
</feature>
<dbReference type="InterPro" id="IPR050250">
    <property type="entry name" value="Macrolide_Exporter_MacB"/>
</dbReference>
<dbReference type="Proteomes" id="UP000501179">
    <property type="component" value="Chromosome"/>
</dbReference>
<sequence>MTGPTHDDRRGKRRTGRGERAAAPWVRTRLRTAPGTALVLGVLVTLTAFLAAAFPRTMDTYGTRGLRDAVAEASPEHRVLDFRSPERSFELPLAAREEKLRPGRVDAVQAEVSGLLADPLRADTAESARGVRTGRTLFGAEPWLPRHDGLPPQFVLAAQADLAGHATVREGRLPAADGRVTAATKDVEAAVSSETAKTLRLSVGAVLHVGRPGSPALAVRISGIVDPVRPSGSYWTAESLLRTPHLTSNGGKPPQFSWEAALLLAPEAAPALLGTAGEPERYWRVAPDTSRLTGQQVSALSERIASLQDGPALSRLRSAAGTNASVDTDLDDLLRSYDSLRAAITPVVAVAAVGIGTVALVVLALAGGLSASRRHTELVLLRARGGSLKGIAGRLGAETAVVVLPAAALGLLVAVLLVPGGRSGPAVLAAAAVAVVAGAALPLRAVVTHRRPQVHGERDDLVRGRPSRRRTVAELTLLVLAVGAVTALRQRGTTDPGDHLVSAAPVLTGLITATVLVRLYPLPLRLAARPAKRLRGPVGFLALARAGRAPATGTSTLLVLVVALGTAAFGQAVLAGTADARDRAALLATRADARVFSPHDTLALPAGTERAVRGVPGVRSVTAVRVEHQVAVEVPSGGPDAVRTTTLVGVDPVPYAALARDADLGGFPAGTLGTGTPAGPSSGDAVLPVVASPGLAEKLGRTPRRIETLAGPLTVRVVAVRSQTPATASAEFLLADRGRLPTRAATTLLVSGGDLDGAALRAAVRASGADHSVQLRGEIRARLVDSPLQTGAELIHTASVLAGAGYVLVALLLSLVATTPERVSLLALLRTLGLTTRQGRRLLALEALPQAVLAALGGTLAGWATILLIAPGVDVTRLALAADPGLAAGLAAAGGAPLRPEPWSLALFALGVVVLTGTVTAVQARRAARQGSADRLRTGDAR</sequence>
<evidence type="ECO:0000313" key="10">
    <source>
        <dbReference type="EMBL" id="QIQ06141.1"/>
    </source>
</evidence>